<dbReference type="InterPro" id="IPR038619">
    <property type="entry name" value="MraZ_sf"/>
</dbReference>
<keyword evidence="5 7" id="KW-0238">DNA-binding</keyword>
<dbReference type="GO" id="GO:2000143">
    <property type="term" value="P:negative regulation of DNA-templated transcription initiation"/>
    <property type="evidence" value="ECO:0007669"/>
    <property type="project" value="TreeGrafter"/>
</dbReference>
<organism evidence="9 10">
    <name type="scientific">Candidatus Methylopumilus turicensis</name>
    <dbReference type="NCBI Taxonomy" id="1581680"/>
    <lineage>
        <taxon>Bacteria</taxon>
        <taxon>Pseudomonadati</taxon>
        <taxon>Pseudomonadota</taxon>
        <taxon>Betaproteobacteria</taxon>
        <taxon>Nitrosomonadales</taxon>
        <taxon>Methylophilaceae</taxon>
        <taxon>Candidatus Methylopumilus</taxon>
    </lineage>
</organism>
<dbReference type="NCBIfam" id="TIGR00242">
    <property type="entry name" value="division/cell wall cluster transcriptional repressor MraZ"/>
    <property type="match status" value="1"/>
</dbReference>
<comment type="subunit">
    <text evidence="7">Forms oligomers.</text>
</comment>
<dbReference type="PANTHER" id="PTHR34701:SF1">
    <property type="entry name" value="TRANSCRIPTIONAL REGULATOR MRAZ"/>
    <property type="match status" value="1"/>
</dbReference>
<dbReference type="PANTHER" id="PTHR34701">
    <property type="entry name" value="TRANSCRIPTIONAL REGULATOR MRAZ"/>
    <property type="match status" value="1"/>
</dbReference>
<evidence type="ECO:0000256" key="4">
    <source>
        <dbReference type="ARBA" id="ARBA00023015"/>
    </source>
</evidence>
<dbReference type="RefSeq" id="WP_045751647.1">
    <property type="nucleotide sequence ID" value="NZ_LN794158.1"/>
</dbReference>
<dbReference type="InterPro" id="IPR020603">
    <property type="entry name" value="MraZ_dom"/>
</dbReference>
<dbReference type="InterPro" id="IPR037914">
    <property type="entry name" value="SpoVT-AbrB_sf"/>
</dbReference>
<dbReference type="EMBL" id="LN794158">
    <property type="protein sequence ID" value="CEN56577.1"/>
    <property type="molecule type" value="Genomic_DNA"/>
</dbReference>
<name>A0A0B7IW93_9PROT</name>
<dbReference type="GO" id="GO:0000976">
    <property type="term" value="F:transcription cis-regulatory region binding"/>
    <property type="evidence" value="ECO:0007669"/>
    <property type="project" value="TreeGrafter"/>
</dbReference>
<dbReference type="Pfam" id="PF02381">
    <property type="entry name" value="MraZ"/>
    <property type="match status" value="2"/>
</dbReference>
<comment type="subcellular location">
    <subcellularLocation>
        <location evidence="7">Cytoplasm</location>
        <location evidence="7">Nucleoid</location>
    </subcellularLocation>
</comment>
<dbReference type="InterPro" id="IPR035642">
    <property type="entry name" value="MraZ_N"/>
</dbReference>
<evidence type="ECO:0000256" key="5">
    <source>
        <dbReference type="ARBA" id="ARBA00023125"/>
    </source>
</evidence>
<dbReference type="PROSITE" id="PS51740">
    <property type="entry name" value="SPOVT_ABRB"/>
    <property type="match status" value="2"/>
</dbReference>
<dbReference type="CDD" id="cd16321">
    <property type="entry name" value="MraZ_C"/>
    <property type="match status" value="1"/>
</dbReference>
<dbReference type="HOGENOM" id="CLU_107907_2_0_4"/>
<reference evidence="10" key="1">
    <citation type="submission" date="2014-12" db="EMBL/GenBank/DDBJ databases">
        <authorList>
            <person name="Salcher M.M."/>
        </authorList>
    </citation>
    <scope>NUCLEOTIDE SEQUENCE [LARGE SCALE GENOMIC DNA]</scope>
    <source>
        <strain evidence="10">MMS-10A-171</strain>
    </source>
</reference>
<dbReference type="InterPro" id="IPR035644">
    <property type="entry name" value="MraZ_C"/>
</dbReference>
<evidence type="ECO:0000313" key="10">
    <source>
        <dbReference type="Proteomes" id="UP000056322"/>
    </source>
</evidence>
<dbReference type="Proteomes" id="UP000056322">
    <property type="component" value="Chromosome 1"/>
</dbReference>
<dbReference type="KEGG" id="mbac:BN1209_1541"/>
<dbReference type="GO" id="GO:0009295">
    <property type="term" value="C:nucleoid"/>
    <property type="evidence" value="ECO:0007669"/>
    <property type="project" value="UniProtKB-SubCell"/>
</dbReference>
<accession>A0A0B7IW93</accession>
<evidence type="ECO:0000256" key="6">
    <source>
        <dbReference type="ARBA" id="ARBA00023163"/>
    </source>
</evidence>
<evidence type="ECO:0000259" key="8">
    <source>
        <dbReference type="PROSITE" id="PS51740"/>
    </source>
</evidence>
<dbReference type="AlphaFoldDB" id="A0A0B7IW93"/>
<proteinExistence type="inferred from homology"/>
<dbReference type="SUPFAM" id="SSF89447">
    <property type="entry name" value="AbrB/MazE/MraZ-like"/>
    <property type="match status" value="1"/>
</dbReference>
<evidence type="ECO:0000256" key="3">
    <source>
        <dbReference type="ARBA" id="ARBA00022737"/>
    </source>
</evidence>
<keyword evidence="3" id="KW-0677">Repeat</keyword>
<dbReference type="InterPro" id="IPR007159">
    <property type="entry name" value="SpoVT-AbrB_dom"/>
</dbReference>
<sequence>MFRGASSLSLDVKGRLAVPAKHRDALLSQSAGQLVLTAHPHRCLLLYPQVAWEPIQAKMMSLSSFDKRSSALQRLLVGYAEDIQMDAAGRLLVSPALREFAGLDKQAMLVGQGSHFEVWNIEAWRAQLDIVMAGEDLALPNELEGFSL</sequence>
<evidence type="ECO:0000256" key="2">
    <source>
        <dbReference type="ARBA" id="ARBA00022490"/>
    </source>
</evidence>
<evidence type="ECO:0000256" key="7">
    <source>
        <dbReference type="HAMAP-Rule" id="MF_01008"/>
    </source>
</evidence>
<keyword evidence="4 7" id="KW-0805">Transcription regulation</keyword>
<protein>
    <recommendedName>
        <fullName evidence="1 7">Transcriptional regulator MraZ</fullName>
    </recommendedName>
</protein>
<evidence type="ECO:0000256" key="1">
    <source>
        <dbReference type="ARBA" id="ARBA00013860"/>
    </source>
</evidence>
<dbReference type="GO" id="GO:0005737">
    <property type="term" value="C:cytoplasm"/>
    <property type="evidence" value="ECO:0007669"/>
    <property type="project" value="UniProtKB-UniRule"/>
</dbReference>
<keyword evidence="10" id="KW-1185">Reference proteome</keyword>
<gene>
    <name evidence="7 9" type="primary">mraZ</name>
    <name evidence="9" type="ORF">BN1209_1541</name>
</gene>
<dbReference type="InterPro" id="IPR003444">
    <property type="entry name" value="MraZ"/>
</dbReference>
<dbReference type="CDD" id="cd16320">
    <property type="entry name" value="MraZ_N"/>
    <property type="match status" value="1"/>
</dbReference>
<dbReference type="HAMAP" id="MF_01008">
    <property type="entry name" value="MraZ"/>
    <property type="match status" value="1"/>
</dbReference>
<dbReference type="Gene3D" id="3.40.1550.20">
    <property type="entry name" value="Transcriptional regulator MraZ domain"/>
    <property type="match status" value="1"/>
</dbReference>
<dbReference type="OrthoDB" id="9807753at2"/>
<keyword evidence="2 7" id="KW-0963">Cytoplasm</keyword>
<dbReference type="STRING" id="1581680.BN1209_1541"/>
<keyword evidence="6 7" id="KW-0804">Transcription</keyword>
<comment type="similarity">
    <text evidence="7">Belongs to the MraZ family.</text>
</comment>
<feature type="domain" description="SpoVT-AbrB" evidence="8">
    <location>
        <begin position="5"/>
        <end position="51"/>
    </location>
</feature>
<dbReference type="GO" id="GO:0003700">
    <property type="term" value="F:DNA-binding transcription factor activity"/>
    <property type="evidence" value="ECO:0007669"/>
    <property type="project" value="UniProtKB-UniRule"/>
</dbReference>
<evidence type="ECO:0000313" key="9">
    <source>
        <dbReference type="EMBL" id="CEN56577.1"/>
    </source>
</evidence>
<feature type="domain" description="SpoVT-AbrB" evidence="8">
    <location>
        <begin position="80"/>
        <end position="123"/>
    </location>
</feature>